<dbReference type="OrthoDB" id="9896471at2"/>
<comment type="caution">
    <text evidence="2">The sequence shown here is derived from an EMBL/GenBank/DDBJ whole genome shotgun (WGS) entry which is preliminary data.</text>
</comment>
<evidence type="ECO:0000313" key="2">
    <source>
        <dbReference type="EMBL" id="TSH97568.1"/>
    </source>
</evidence>
<sequence length="101" mass="10831">MVRPAAHGRGLGPLTRQECPDAAPGVGVQGHWPVTPAPEVPAGEGGESREAKPLWEVATFANTRDSRQSGKSIDWQKNKTISAQSLFCRSCLKATKKSHVL</sequence>
<accession>A0A556AX93</accession>
<dbReference type="EMBL" id="VLTJ01000008">
    <property type="protein sequence ID" value="TSH97568.1"/>
    <property type="molecule type" value="Genomic_DNA"/>
</dbReference>
<feature type="region of interest" description="Disordered" evidence="1">
    <location>
        <begin position="1"/>
        <end position="52"/>
    </location>
</feature>
<proteinExistence type="predicted"/>
<organism evidence="2 3">
    <name type="scientific">Verticiella sediminum</name>
    <dbReference type="NCBI Taxonomy" id="1247510"/>
    <lineage>
        <taxon>Bacteria</taxon>
        <taxon>Pseudomonadati</taxon>
        <taxon>Pseudomonadota</taxon>
        <taxon>Betaproteobacteria</taxon>
        <taxon>Burkholderiales</taxon>
        <taxon>Alcaligenaceae</taxon>
        <taxon>Verticiella</taxon>
    </lineage>
</organism>
<dbReference type="Proteomes" id="UP000318405">
    <property type="component" value="Unassembled WGS sequence"/>
</dbReference>
<reference evidence="2 3" key="1">
    <citation type="submission" date="2019-07" db="EMBL/GenBank/DDBJ databases">
        <title>Qingshengfaniella alkalisoli gen. nov., sp. nov., isolated from saline soil.</title>
        <authorList>
            <person name="Xu L."/>
            <person name="Huang X.-X."/>
            <person name="Sun J.-Q."/>
        </authorList>
    </citation>
    <scope>NUCLEOTIDE SEQUENCE [LARGE SCALE GENOMIC DNA]</scope>
    <source>
        <strain evidence="2 3">DSM 27279</strain>
    </source>
</reference>
<evidence type="ECO:0000256" key="1">
    <source>
        <dbReference type="SAM" id="MobiDB-lite"/>
    </source>
</evidence>
<gene>
    <name evidence="2" type="ORF">FOZ76_05235</name>
</gene>
<protein>
    <submittedName>
        <fullName evidence="2">Uncharacterized protein</fullName>
    </submittedName>
</protein>
<evidence type="ECO:0000313" key="3">
    <source>
        <dbReference type="Proteomes" id="UP000318405"/>
    </source>
</evidence>
<keyword evidence="3" id="KW-1185">Reference proteome</keyword>
<name>A0A556AX93_9BURK</name>
<dbReference type="AlphaFoldDB" id="A0A556AX93"/>